<dbReference type="EMBL" id="CYSB01000023">
    <property type="protein sequence ID" value="CUH64984.1"/>
    <property type="molecule type" value="Genomic_DNA"/>
</dbReference>
<dbReference type="AlphaFoldDB" id="A0A0P1FV42"/>
<reference evidence="2 4" key="1">
    <citation type="submission" date="2015-09" db="EMBL/GenBank/DDBJ databases">
        <authorList>
            <person name="Rodrigo-Torres L."/>
            <person name="Arahal D.R."/>
        </authorList>
    </citation>
    <scope>NUCLEOTIDE SEQUENCE [LARGE SCALE GENOMIC DNA]</scope>
    <source>
        <strain evidence="2 4">CECT 5118</strain>
    </source>
</reference>
<keyword evidence="1" id="KW-1133">Transmembrane helix</keyword>
<proteinExistence type="predicted"/>
<evidence type="ECO:0000313" key="4">
    <source>
        <dbReference type="Proteomes" id="UP000051086"/>
    </source>
</evidence>
<evidence type="ECO:0000313" key="3">
    <source>
        <dbReference type="EMBL" id="CUH71157.1"/>
    </source>
</evidence>
<protein>
    <submittedName>
        <fullName evidence="3">Uncharacterized protein</fullName>
    </submittedName>
</protein>
<name>A0A0P1FV42_9RHOB</name>
<evidence type="ECO:0000313" key="2">
    <source>
        <dbReference type="EMBL" id="CUH64984.1"/>
    </source>
</evidence>
<dbReference type="Proteomes" id="UP000051887">
    <property type="component" value="Unassembled WGS sequence"/>
</dbReference>
<dbReference type="RefSeq" id="WP_058242473.1">
    <property type="nucleotide sequence ID" value="NZ_CYSB01000023.1"/>
</dbReference>
<keyword evidence="1" id="KW-0472">Membrane</keyword>
<sequence>MQKLIAIITVVSWSGFWSFGYIALTATNLTDQQILTATSLAGLGFLTGIGAYLALSKGQTINNTALNFRHAPQEG</sequence>
<evidence type="ECO:0000313" key="5">
    <source>
        <dbReference type="Proteomes" id="UP000051887"/>
    </source>
</evidence>
<organism evidence="3 5">
    <name type="scientific">Thalassovita autumnalis</name>
    <dbReference type="NCBI Taxonomy" id="2072972"/>
    <lineage>
        <taxon>Bacteria</taxon>
        <taxon>Pseudomonadati</taxon>
        <taxon>Pseudomonadota</taxon>
        <taxon>Alphaproteobacteria</taxon>
        <taxon>Rhodobacterales</taxon>
        <taxon>Roseobacteraceae</taxon>
        <taxon>Thalassovita</taxon>
    </lineage>
</organism>
<keyword evidence="4" id="KW-1185">Reference proteome</keyword>
<evidence type="ECO:0000256" key="1">
    <source>
        <dbReference type="SAM" id="Phobius"/>
    </source>
</evidence>
<dbReference type="Proteomes" id="UP000051086">
    <property type="component" value="Unassembled WGS sequence"/>
</dbReference>
<gene>
    <name evidence="2" type="ORF">TL5118_01097</name>
    <name evidence="3" type="ORF">TL5120_00938</name>
</gene>
<keyword evidence="1" id="KW-0812">Transmembrane</keyword>
<dbReference type="EMBL" id="CYSC01000016">
    <property type="protein sequence ID" value="CUH71157.1"/>
    <property type="molecule type" value="Genomic_DNA"/>
</dbReference>
<reference evidence="3 5" key="2">
    <citation type="submission" date="2015-09" db="EMBL/GenBank/DDBJ databases">
        <authorList>
            <consortium name="Swine Surveillance"/>
        </authorList>
    </citation>
    <scope>NUCLEOTIDE SEQUENCE [LARGE SCALE GENOMIC DNA]</scope>
    <source>
        <strain evidence="3 5">5120</strain>
    </source>
</reference>
<accession>A0A0P1FV42</accession>
<dbReference type="OrthoDB" id="7869559at2"/>
<feature type="transmembrane region" description="Helical" evidence="1">
    <location>
        <begin position="34"/>
        <end position="55"/>
    </location>
</feature>